<dbReference type="PANTHER" id="PTHR46211">
    <property type="entry name" value="GLYCEROPHOSPHORYL DIESTER PHOSPHODIESTERASE"/>
    <property type="match status" value="1"/>
</dbReference>
<keyword evidence="3" id="KW-1185">Reference proteome</keyword>
<organism evidence="2 3">
    <name type="scientific">Sulfoacidibacillus ferrooxidans</name>
    <dbReference type="NCBI Taxonomy" id="2005001"/>
    <lineage>
        <taxon>Bacteria</taxon>
        <taxon>Bacillati</taxon>
        <taxon>Bacillota</taxon>
        <taxon>Bacilli</taxon>
        <taxon>Bacillales</taxon>
        <taxon>Alicyclobacillaceae</taxon>
        <taxon>Sulfoacidibacillus</taxon>
    </lineage>
</organism>
<accession>A0A9X2ADI9</accession>
<reference evidence="2" key="1">
    <citation type="submission" date="2022-03" db="EMBL/GenBank/DDBJ databases">
        <title>Draft Genome Sequence of Firmicute Strain S0AB, a Heterotrophic Iron/Sulfur-Oxidizing Extreme Acidophile.</title>
        <authorList>
            <person name="Vergara E."/>
            <person name="Pakostova E."/>
            <person name="Johnson D.B."/>
            <person name="Holmes D.S."/>
        </authorList>
    </citation>
    <scope>NUCLEOTIDE SEQUENCE</scope>
    <source>
        <strain evidence="2">S0AB</strain>
    </source>
</reference>
<dbReference type="PROSITE" id="PS51704">
    <property type="entry name" value="GP_PDE"/>
    <property type="match status" value="1"/>
</dbReference>
<sequence length="257" mass="28648">MLSIQELFATIPEIHVAHRGASAQYPENTMSAFINAAHLGAHMIELDVHLTADEQLVVMHDATLDRTTNGTGSIGSLRFSDMEYLDAGSWRNPASEHMPIPRLGDVLRWLPNHLCVNIELKGTPQNKEGLAKNVLKEVIAYECEGRVLLSSFNHELLAVIRHMNTEIPLGAIYCGRPWPLLSLAETLQLFSLHAHIADIDREWAQRVLSGGYEVVAWTLRHASQVHHCRQAGVKALVVDDLSLLTTPYNHSHQNLVI</sequence>
<keyword evidence="2" id="KW-0378">Hydrolase</keyword>
<dbReference type="GO" id="GO:0008889">
    <property type="term" value="F:glycerophosphodiester phosphodiesterase activity"/>
    <property type="evidence" value="ECO:0007669"/>
    <property type="project" value="UniProtKB-EC"/>
</dbReference>
<evidence type="ECO:0000313" key="2">
    <source>
        <dbReference type="EMBL" id="MCI0182412.1"/>
    </source>
</evidence>
<dbReference type="Pfam" id="PF03009">
    <property type="entry name" value="GDPD"/>
    <property type="match status" value="1"/>
</dbReference>
<dbReference type="PANTHER" id="PTHR46211:SF14">
    <property type="entry name" value="GLYCEROPHOSPHODIESTER PHOSPHODIESTERASE"/>
    <property type="match status" value="1"/>
</dbReference>
<dbReference type="RefSeq" id="WP_241712007.1">
    <property type="nucleotide sequence ID" value="NZ_JALBUF010000001.1"/>
</dbReference>
<dbReference type="InterPro" id="IPR030395">
    <property type="entry name" value="GP_PDE_dom"/>
</dbReference>
<dbReference type="InterPro" id="IPR017946">
    <property type="entry name" value="PLC-like_Pdiesterase_TIM-brl"/>
</dbReference>
<dbReference type="GO" id="GO:0006629">
    <property type="term" value="P:lipid metabolic process"/>
    <property type="evidence" value="ECO:0007669"/>
    <property type="project" value="InterPro"/>
</dbReference>
<dbReference type="SUPFAM" id="SSF51695">
    <property type="entry name" value="PLC-like phosphodiesterases"/>
    <property type="match status" value="1"/>
</dbReference>
<evidence type="ECO:0000313" key="3">
    <source>
        <dbReference type="Proteomes" id="UP001139263"/>
    </source>
</evidence>
<dbReference type="EC" id="3.1.4.46" evidence="2"/>
<dbReference type="Proteomes" id="UP001139263">
    <property type="component" value="Unassembled WGS sequence"/>
</dbReference>
<dbReference type="EMBL" id="JALBUF010000001">
    <property type="protein sequence ID" value="MCI0182412.1"/>
    <property type="molecule type" value="Genomic_DNA"/>
</dbReference>
<gene>
    <name evidence="2" type="primary">glpQ_1</name>
    <name evidence="2" type="ORF">MM817_00671</name>
</gene>
<feature type="domain" description="GP-PDE" evidence="1">
    <location>
        <begin position="13"/>
        <end position="249"/>
    </location>
</feature>
<comment type="caution">
    <text evidence="2">The sequence shown here is derived from an EMBL/GenBank/DDBJ whole genome shotgun (WGS) entry which is preliminary data.</text>
</comment>
<dbReference type="Gene3D" id="3.20.20.190">
    <property type="entry name" value="Phosphatidylinositol (PI) phosphodiesterase"/>
    <property type="match status" value="1"/>
</dbReference>
<name>A0A9X2ADI9_9BACL</name>
<evidence type="ECO:0000259" key="1">
    <source>
        <dbReference type="PROSITE" id="PS51704"/>
    </source>
</evidence>
<dbReference type="AlphaFoldDB" id="A0A9X2ADI9"/>
<proteinExistence type="predicted"/>
<protein>
    <submittedName>
        <fullName evidence="2">Glycerophosphodiester phosphodiesterase</fullName>
        <ecNumber evidence="2">3.1.4.46</ecNumber>
    </submittedName>
</protein>